<dbReference type="OrthoDB" id="5297256at2"/>
<accession>A0A323UNI4</accession>
<gene>
    <name evidence="5" type="ORF">DNK49_21110</name>
</gene>
<dbReference type="EMBL" id="QKOE01000027">
    <property type="protein sequence ID" value="PZA14552.1"/>
    <property type="molecule type" value="Genomic_DNA"/>
</dbReference>
<dbReference type="RefSeq" id="WP_110529550.1">
    <property type="nucleotide sequence ID" value="NZ_QKOE01000027.1"/>
</dbReference>
<organism evidence="5 6">
    <name type="scientific">Parazoarcus communis SWub3 = DSM 12120</name>
    <dbReference type="NCBI Taxonomy" id="1121029"/>
    <lineage>
        <taxon>Bacteria</taxon>
        <taxon>Pseudomonadati</taxon>
        <taxon>Pseudomonadota</taxon>
        <taxon>Betaproteobacteria</taxon>
        <taxon>Rhodocyclales</taxon>
        <taxon>Zoogloeaceae</taxon>
        <taxon>Parazoarcus</taxon>
    </lineage>
</organism>
<evidence type="ECO:0000259" key="4">
    <source>
        <dbReference type="Pfam" id="PF04355"/>
    </source>
</evidence>
<dbReference type="Pfam" id="PF04355">
    <property type="entry name" value="BamE"/>
    <property type="match status" value="1"/>
</dbReference>
<dbReference type="InterPro" id="IPR037873">
    <property type="entry name" value="BamE-like"/>
</dbReference>
<feature type="chain" id="PRO_5016344470" description="Outer membrane protein assembly factor BamE domain-containing protein" evidence="3">
    <location>
        <begin position="20"/>
        <end position="162"/>
    </location>
</feature>
<evidence type="ECO:0000256" key="3">
    <source>
        <dbReference type="SAM" id="SignalP"/>
    </source>
</evidence>
<dbReference type="Proteomes" id="UP000248259">
    <property type="component" value="Unassembled WGS sequence"/>
</dbReference>
<evidence type="ECO:0000313" key="6">
    <source>
        <dbReference type="Proteomes" id="UP000248259"/>
    </source>
</evidence>
<evidence type="ECO:0000256" key="2">
    <source>
        <dbReference type="ARBA" id="ARBA00023136"/>
    </source>
</evidence>
<dbReference type="Gene3D" id="3.30.1450.10">
    <property type="match status" value="1"/>
</dbReference>
<sequence length="162" mass="18619">MKKLLSMLCALLTAIGLPGCDYVNVKELQPGVSTAVEVRQRFGPPQHEWRNEEGSVTWEYSRQPEGAECYMITIGRDQVLQSIEQVINEQTFARVERGMTPEQVRRMLGRPASSQYFQLKQETVWEWLMERGSTLNDPTYFTVSFNPEGRVVGTGRYTKLRP</sequence>
<evidence type="ECO:0000313" key="5">
    <source>
        <dbReference type="EMBL" id="PZA14552.1"/>
    </source>
</evidence>
<keyword evidence="1 3" id="KW-0732">Signal</keyword>
<dbReference type="AlphaFoldDB" id="A0A323UNI4"/>
<proteinExistence type="predicted"/>
<keyword evidence="2" id="KW-0472">Membrane</keyword>
<dbReference type="GO" id="GO:0019867">
    <property type="term" value="C:outer membrane"/>
    <property type="evidence" value="ECO:0007669"/>
    <property type="project" value="InterPro"/>
</dbReference>
<comment type="caution">
    <text evidence="5">The sequence shown here is derived from an EMBL/GenBank/DDBJ whole genome shotgun (WGS) entry which is preliminary data.</text>
</comment>
<name>A0A323UNI4_9RHOO</name>
<feature type="signal peptide" evidence="3">
    <location>
        <begin position="1"/>
        <end position="19"/>
    </location>
</feature>
<feature type="domain" description="Outer membrane protein assembly factor BamE" evidence="4">
    <location>
        <begin position="86"/>
        <end position="152"/>
    </location>
</feature>
<protein>
    <recommendedName>
        <fullName evidence="4">Outer membrane protein assembly factor BamE domain-containing protein</fullName>
    </recommendedName>
</protein>
<reference evidence="5 6" key="1">
    <citation type="submission" date="2018-06" db="EMBL/GenBank/DDBJ databases">
        <title>Azoarcus communis strain SWub3 genome.</title>
        <authorList>
            <person name="Zorraquino Salvo V."/>
            <person name="Toubiana D."/>
            <person name="Blumwald E."/>
        </authorList>
    </citation>
    <scope>NUCLEOTIDE SEQUENCE [LARGE SCALE GENOMIC DNA]</scope>
    <source>
        <strain evidence="5 6">SWub3</strain>
    </source>
</reference>
<keyword evidence="6" id="KW-1185">Reference proteome</keyword>
<dbReference type="InterPro" id="IPR007450">
    <property type="entry name" value="BamE_dom"/>
</dbReference>
<evidence type="ECO:0000256" key="1">
    <source>
        <dbReference type="ARBA" id="ARBA00022729"/>
    </source>
</evidence>